<dbReference type="InterPro" id="IPR049449">
    <property type="entry name" value="TesB_ACOT8-like_N"/>
</dbReference>
<name>A0AAN6VNT7_9PEZI</name>
<dbReference type="SUPFAM" id="SSF54637">
    <property type="entry name" value="Thioesterase/thiol ester dehydrase-isomerase"/>
    <property type="match status" value="2"/>
</dbReference>
<dbReference type="Proteomes" id="UP001302745">
    <property type="component" value="Unassembled WGS sequence"/>
</dbReference>
<dbReference type="PANTHER" id="PTHR38110">
    <property type="entry name" value="CHROMOSOME 23, WHOLE GENOME SHOTGUN SEQUENCE"/>
    <property type="match status" value="1"/>
</dbReference>
<feature type="domain" description="Acyl-CoA thioesterase-like C-terminal" evidence="2">
    <location>
        <begin position="185"/>
        <end position="320"/>
    </location>
</feature>
<proteinExistence type="predicted"/>
<evidence type="ECO:0000259" key="1">
    <source>
        <dbReference type="Pfam" id="PF13622"/>
    </source>
</evidence>
<evidence type="ECO:0000313" key="3">
    <source>
        <dbReference type="EMBL" id="KAK4153661.1"/>
    </source>
</evidence>
<dbReference type="Pfam" id="PF20789">
    <property type="entry name" value="4HBT_3C"/>
    <property type="match status" value="1"/>
</dbReference>
<dbReference type="Gene3D" id="2.40.160.210">
    <property type="entry name" value="Acyl-CoA thioesterase, double hotdog domain"/>
    <property type="match status" value="1"/>
</dbReference>
<protein>
    <submittedName>
        <fullName evidence="3">Thioesterase-like superfamily-domain-containing protein</fullName>
    </submittedName>
</protein>
<reference evidence="3" key="2">
    <citation type="submission" date="2023-05" db="EMBL/GenBank/DDBJ databases">
        <authorList>
            <consortium name="Lawrence Berkeley National Laboratory"/>
            <person name="Steindorff A."/>
            <person name="Hensen N."/>
            <person name="Bonometti L."/>
            <person name="Westerberg I."/>
            <person name="Brannstrom I.O."/>
            <person name="Guillou S."/>
            <person name="Cros-Aarteil S."/>
            <person name="Calhoun S."/>
            <person name="Haridas S."/>
            <person name="Kuo A."/>
            <person name="Mondo S."/>
            <person name="Pangilinan J."/>
            <person name="Riley R."/>
            <person name="Labutti K."/>
            <person name="Andreopoulos B."/>
            <person name="Lipzen A."/>
            <person name="Chen C."/>
            <person name="Yanf M."/>
            <person name="Daum C."/>
            <person name="Ng V."/>
            <person name="Clum A."/>
            <person name="Ohm R."/>
            <person name="Martin F."/>
            <person name="Silar P."/>
            <person name="Natvig D."/>
            <person name="Lalanne C."/>
            <person name="Gautier V."/>
            <person name="Ament-Velasquez S.L."/>
            <person name="Kruys A."/>
            <person name="Hutchinson M.I."/>
            <person name="Powell A.J."/>
            <person name="Barry K."/>
            <person name="Miller A.N."/>
            <person name="Grigoriev I.V."/>
            <person name="Debuchy R."/>
            <person name="Gladieux P."/>
            <person name="Thoren M.H."/>
            <person name="Johannesson H."/>
        </authorList>
    </citation>
    <scope>NUCLEOTIDE SEQUENCE</scope>
    <source>
        <strain evidence="3">CBS 538.74</strain>
    </source>
</reference>
<dbReference type="PANTHER" id="PTHR38110:SF1">
    <property type="entry name" value="THIOESTERASE DOMAIN-CONTAINING PROTEIN"/>
    <property type="match status" value="1"/>
</dbReference>
<gene>
    <name evidence="3" type="ORF">C8A00DRAFT_33612</name>
</gene>
<keyword evidence="4" id="KW-1185">Reference proteome</keyword>
<feature type="domain" description="Acyl-CoA thioesterase-like N-terminal HotDog" evidence="1">
    <location>
        <begin position="35"/>
        <end position="110"/>
    </location>
</feature>
<sequence length="345" mass="38440">MDTRSLDTGDLAAFSEATKVEHLDPHTYRVNLLDSFCIGTVPNGGYVASCILAAAGLHLTKRGQKDVLNAHFQFLNRTETGPAVIIIEDIKLGRQLSTLHATLYQHALLPEAPWITQGSTRKEIAVYLTMTDLGKESGVSLPTAFTLQHPVAALPRPDFAALKEDRDAHWSRYEFPTASPLSYARCLRNCVYYDPRGGQPTKGVLDKWVRLASGENFTAASLGYVSDCWPYVVEAQRPTKEEAEEKQRLGEPIPFAPDTRFWYPTVVLNLEVKKPLPEEGLEWLQLRIQSKQIKDGRLDLEVLLLDEHGDLVALSNHVNLILGSERNTAERTRSGGAAKEPRSRI</sequence>
<evidence type="ECO:0000259" key="2">
    <source>
        <dbReference type="Pfam" id="PF20789"/>
    </source>
</evidence>
<dbReference type="AlphaFoldDB" id="A0AAN6VNT7"/>
<dbReference type="InterPro" id="IPR049450">
    <property type="entry name" value="ACOT8-like_C"/>
</dbReference>
<dbReference type="EMBL" id="MU856934">
    <property type="protein sequence ID" value="KAK4153661.1"/>
    <property type="molecule type" value="Genomic_DNA"/>
</dbReference>
<dbReference type="InterPro" id="IPR029069">
    <property type="entry name" value="HotDog_dom_sf"/>
</dbReference>
<dbReference type="Pfam" id="PF13622">
    <property type="entry name" value="4HBT_3"/>
    <property type="match status" value="1"/>
</dbReference>
<accession>A0AAN6VNT7</accession>
<dbReference type="InterPro" id="IPR052389">
    <property type="entry name" value="Sec_Metab_Biosynth-Assoc"/>
</dbReference>
<reference evidence="3" key="1">
    <citation type="journal article" date="2023" name="Mol. Phylogenet. Evol.">
        <title>Genome-scale phylogeny and comparative genomics of the fungal order Sordariales.</title>
        <authorList>
            <person name="Hensen N."/>
            <person name="Bonometti L."/>
            <person name="Westerberg I."/>
            <person name="Brannstrom I.O."/>
            <person name="Guillou S."/>
            <person name="Cros-Aarteil S."/>
            <person name="Calhoun S."/>
            <person name="Haridas S."/>
            <person name="Kuo A."/>
            <person name="Mondo S."/>
            <person name="Pangilinan J."/>
            <person name="Riley R."/>
            <person name="LaButti K."/>
            <person name="Andreopoulos B."/>
            <person name="Lipzen A."/>
            <person name="Chen C."/>
            <person name="Yan M."/>
            <person name="Daum C."/>
            <person name="Ng V."/>
            <person name="Clum A."/>
            <person name="Steindorff A."/>
            <person name="Ohm R.A."/>
            <person name="Martin F."/>
            <person name="Silar P."/>
            <person name="Natvig D.O."/>
            <person name="Lalanne C."/>
            <person name="Gautier V."/>
            <person name="Ament-Velasquez S.L."/>
            <person name="Kruys A."/>
            <person name="Hutchinson M.I."/>
            <person name="Powell A.J."/>
            <person name="Barry K."/>
            <person name="Miller A.N."/>
            <person name="Grigoriev I.V."/>
            <person name="Debuchy R."/>
            <person name="Gladieux P."/>
            <person name="Hiltunen Thoren M."/>
            <person name="Johannesson H."/>
        </authorList>
    </citation>
    <scope>NUCLEOTIDE SEQUENCE</scope>
    <source>
        <strain evidence="3">CBS 538.74</strain>
    </source>
</reference>
<comment type="caution">
    <text evidence="3">The sequence shown here is derived from an EMBL/GenBank/DDBJ whole genome shotgun (WGS) entry which is preliminary data.</text>
</comment>
<evidence type="ECO:0000313" key="4">
    <source>
        <dbReference type="Proteomes" id="UP001302745"/>
    </source>
</evidence>
<dbReference type="InterPro" id="IPR042171">
    <property type="entry name" value="Acyl-CoA_hotdog"/>
</dbReference>
<organism evidence="3 4">
    <name type="scientific">Chaetomidium leptoderma</name>
    <dbReference type="NCBI Taxonomy" id="669021"/>
    <lineage>
        <taxon>Eukaryota</taxon>
        <taxon>Fungi</taxon>
        <taxon>Dikarya</taxon>
        <taxon>Ascomycota</taxon>
        <taxon>Pezizomycotina</taxon>
        <taxon>Sordariomycetes</taxon>
        <taxon>Sordariomycetidae</taxon>
        <taxon>Sordariales</taxon>
        <taxon>Chaetomiaceae</taxon>
        <taxon>Chaetomidium</taxon>
    </lineage>
</organism>